<dbReference type="GO" id="GO:0005737">
    <property type="term" value="C:cytoplasm"/>
    <property type="evidence" value="ECO:0007669"/>
    <property type="project" value="TreeGrafter"/>
</dbReference>
<reference evidence="1 2" key="1">
    <citation type="journal article" date="2011" name="Genome Biol. Evol.">
        <title>Integration of the genetic map and genome assembly of fugu facilitates insights into distinct features of genome evolution in teleosts and mammals.</title>
        <authorList>
            <person name="Kai W."/>
            <person name="Kikuchi K."/>
            <person name="Tohari S."/>
            <person name="Chew A.K."/>
            <person name="Tay A."/>
            <person name="Fujiwara A."/>
            <person name="Hosoya S."/>
            <person name="Suetake H."/>
            <person name="Naruse K."/>
            <person name="Brenner S."/>
            <person name="Suzuki Y."/>
            <person name="Venkatesh B."/>
        </authorList>
    </citation>
    <scope>NUCLEOTIDE SEQUENCE [LARGE SCALE GENOMIC DNA]</scope>
</reference>
<reference evidence="1" key="3">
    <citation type="submission" date="2025-09" db="UniProtKB">
        <authorList>
            <consortium name="Ensembl"/>
        </authorList>
    </citation>
    <scope>IDENTIFICATION</scope>
</reference>
<dbReference type="InParanoid" id="H2RL83"/>
<organism evidence="1 2">
    <name type="scientific">Takifugu rubripes</name>
    <name type="common">Japanese pufferfish</name>
    <name type="synonym">Fugu rubripes</name>
    <dbReference type="NCBI Taxonomy" id="31033"/>
    <lineage>
        <taxon>Eukaryota</taxon>
        <taxon>Metazoa</taxon>
        <taxon>Chordata</taxon>
        <taxon>Craniata</taxon>
        <taxon>Vertebrata</taxon>
        <taxon>Euteleostomi</taxon>
        <taxon>Actinopterygii</taxon>
        <taxon>Neopterygii</taxon>
        <taxon>Teleostei</taxon>
        <taxon>Neoteleostei</taxon>
        <taxon>Acanthomorphata</taxon>
        <taxon>Eupercaria</taxon>
        <taxon>Tetraodontiformes</taxon>
        <taxon>Tetradontoidea</taxon>
        <taxon>Tetraodontidae</taxon>
        <taxon>Takifugu</taxon>
    </lineage>
</organism>
<dbReference type="InterPro" id="IPR019516">
    <property type="entry name" value="Glomulin/ALF4"/>
</dbReference>
<gene>
    <name evidence="1" type="primary">glmnb</name>
</gene>
<dbReference type="InterPro" id="IPR013877">
    <property type="entry name" value="YAP-bd/ALF4/Glomulin"/>
</dbReference>
<dbReference type="Ensembl" id="ENSTRUT00000000899.3">
    <property type="protein sequence ID" value="ENSTRUP00000000896.3"/>
    <property type="gene ID" value="ENSTRUG00000000383.3"/>
</dbReference>
<proteinExistence type="predicted"/>
<dbReference type="HOGENOM" id="CLU_029654_3_0_1"/>
<protein>
    <submittedName>
        <fullName evidence="1">Glomulin, FKBP associated protein b</fullName>
    </submittedName>
</protein>
<evidence type="ECO:0000313" key="1">
    <source>
        <dbReference type="Ensembl" id="ENSTRUP00000000896.3"/>
    </source>
</evidence>
<dbReference type="PANTHER" id="PTHR15430:SF1">
    <property type="entry name" value="GLOMULIN"/>
    <property type="match status" value="1"/>
</dbReference>
<dbReference type="PANTHER" id="PTHR15430">
    <property type="entry name" value="GLOMULIN"/>
    <property type="match status" value="1"/>
</dbReference>
<reference evidence="1" key="2">
    <citation type="submission" date="2025-08" db="UniProtKB">
        <authorList>
            <consortium name="Ensembl"/>
        </authorList>
    </citation>
    <scope>IDENTIFICATION</scope>
</reference>
<sequence length="541" mass="61749">MNKEQLNATIQRWQSTPDEDLKPEDYLEFKRLGSACLAEGASAQLQQFLEDKMNQVFQVDLQHIYRKTDVLHWYHHTLFTGSHRTLIICSPNDLVHNFLEIIEDIGPSAISETILIVIPHLQAVLFRLQDRQAASMGLVLSGLQKQLSRLPVPYSSQQEEADEYGLCRCCSALAAFIKPFTEGVMVTMTSGNPAHEEMKTELRNFCMRSLRDPLLDAELNQKRKSTLWHFASEIMRTLHAIHESLSELLFFASLRKRTKTDNIQSKESTACVAYLLFVQRITIDRFPAVFSPVFVLQCNMEHISLLLSRSACIHTVLKEVVVQLSKNCRLFSFFGNDFGQRESGLQVFQLVIQKFNAEAKHKYFRCMLRTSNHAGLEGYIIKNIRNQVEFSIQSGHACAWFLGEGLVSLLGLVLCLPQGADTNLLNNMDRVMESLNLIRYLALRDNILRDAEGVWGEVSRLKDKYLTILRVCISLSRTCYCAEVKSLREGQKQKAKGKNYNSACLTFQVLQSALVTFDLMESLIVRIEEIATERLKKPQLN</sequence>
<keyword evidence="2" id="KW-1185">Reference proteome</keyword>
<dbReference type="AlphaFoldDB" id="H2RL83"/>
<dbReference type="GeneTree" id="ENSGT00390000018446"/>
<name>H2RL83_TAKRU</name>
<dbReference type="Proteomes" id="UP000005226">
    <property type="component" value="Chromosome 20"/>
</dbReference>
<dbReference type="STRING" id="31033.ENSTRUP00000000896"/>
<evidence type="ECO:0000313" key="2">
    <source>
        <dbReference type="Proteomes" id="UP000005226"/>
    </source>
</evidence>
<dbReference type="Pfam" id="PF08568">
    <property type="entry name" value="Kinetochor_Ybp2"/>
    <property type="match status" value="2"/>
</dbReference>
<dbReference type="GO" id="GO:0055105">
    <property type="term" value="F:ubiquitin-protein transferase inhibitor activity"/>
    <property type="evidence" value="ECO:0007669"/>
    <property type="project" value="TreeGrafter"/>
</dbReference>
<accession>H2RL83</accession>
<dbReference type="OMA" id="PLANEMT"/>